<keyword evidence="2" id="KW-1185">Reference proteome</keyword>
<comment type="caution">
    <text evidence="1">The sequence shown here is derived from an EMBL/GenBank/DDBJ whole genome shotgun (WGS) entry which is preliminary data.</text>
</comment>
<sequence>MIFQPHIRKASHGMMVAAIGILLPCLIAGCEPIPEESDVESERVVIRYQGRPLADVRVGLHGDRNGPVLSQAITDDNGQAVFRDLPSPEPSPYFVTLESVSDGGWILDSRVIKRSRTKLELPPFSSQLVQEIELPSGSVKPL</sequence>
<dbReference type="Proteomes" id="UP000322699">
    <property type="component" value="Unassembled WGS sequence"/>
</dbReference>
<organism evidence="1 2">
    <name type="scientific">Rubripirellula obstinata</name>
    <dbReference type="NCBI Taxonomy" id="406547"/>
    <lineage>
        <taxon>Bacteria</taxon>
        <taxon>Pseudomonadati</taxon>
        <taxon>Planctomycetota</taxon>
        <taxon>Planctomycetia</taxon>
        <taxon>Pirellulales</taxon>
        <taxon>Pirellulaceae</taxon>
        <taxon>Rubripirellula</taxon>
    </lineage>
</organism>
<reference evidence="1 2" key="1">
    <citation type="submission" date="2019-08" db="EMBL/GenBank/DDBJ databases">
        <title>Deep-cultivation of Planctomycetes and their phenomic and genomic characterization uncovers novel biology.</title>
        <authorList>
            <person name="Wiegand S."/>
            <person name="Jogler M."/>
            <person name="Boedeker C."/>
            <person name="Pinto D."/>
            <person name="Vollmers J."/>
            <person name="Rivas-Marin E."/>
            <person name="Kohn T."/>
            <person name="Peeters S.H."/>
            <person name="Heuer A."/>
            <person name="Rast P."/>
            <person name="Oberbeckmann S."/>
            <person name="Bunk B."/>
            <person name="Jeske O."/>
            <person name="Meyerdierks A."/>
            <person name="Storesund J.E."/>
            <person name="Kallscheuer N."/>
            <person name="Luecker S."/>
            <person name="Lage O.M."/>
            <person name="Pohl T."/>
            <person name="Merkel B.J."/>
            <person name="Hornburger P."/>
            <person name="Mueller R.-W."/>
            <person name="Bruemmer F."/>
            <person name="Labrenz M."/>
            <person name="Spormann A.M."/>
            <person name="Op Den Camp H."/>
            <person name="Overmann J."/>
            <person name="Amann R."/>
            <person name="Jetten M.S.M."/>
            <person name="Mascher T."/>
            <person name="Medema M.H."/>
            <person name="Devos D.P."/>
            <person name="Kaster A.-K."/>
            <person name="Ovreas L."/>
            <person name="Rohde M."/>
            <person name="Galperin M.Y."/>
            <person name="Jogler C."/>
        </authorList>
    </citation>
    <scope>NUCLEOTIDE SEQUENCE [LARGE SCALE GENOMIC DNA]</scope>
    <source>
        <strain evidence="1 2">LF1</strain>
    </source>
</reference>
<gene>
    <name evidence="1" type="ORF">LF1_09720</name>
</gene>
<protein>
    <submittedName>
        <fullName evidence="1">Uncharacterized protein</fullName>
    </submittedName>
</protein>
<dbReference type="OrthoDB" id="282267at2"/>
<proteinExistence type="predicted"/>
<evidence type="ECO:0000313" key="1">
    <source>
        <dbReference type="EMBL" id="KAA1258452.1"/>
    </source>
</evidence>
<evidence type="ECO:0000313" key="2">
    <source>
        <dbReference type="Proteomes" id="UP000322699"/>
    </source>
</evidence>
<dbReference type="SUPFAM" id="SSF49478">
    <property type="entry name" value="Cna protein B-type domain"/>
    <property type="match status" value="1"/>
</dbReference>
<accession>A0A5B1CE19</accession>
<name>A0A5B1CE19_9BACT</name>
<dbReference type="RefSeq" id="WP_084422578.1">
    <property type="nucleotide sequence ID" value="NZ_LWSK01000038.1"/>
</dbReference>
<dbReference type="EMBL" id="VRLW01000001">
    <property type="protein sequence ID" value="KAA1258452.1"/>
    <property type="molecule type" value="Genomic_DNA"/>
</dbReference>
<dbReference type="AlphaFoldDB" id="A0A5B1CE19"/>